<dbReference type="SUPFAM" id="SSF56349">
    <property type="entry name" value="DNA breaking-rejoining enzymes"/>
    <property type="match status" value="1"/>
</dbReference>
<dbReference type="PANTHER" id="PTHR30349">
    <property type="entry name" value="PHAGE INTEGRASE-RELATED"/>
    <property type="match status" value="1"/>
</dbReference>
<dbReference type="KEGG" id="htu:Htur_5046"/>
<organism evidence="8 9">
    <name type="scientific">Haloterrigena turkmenica (strain ATCC 51198 / DSM 5511 / JCM 9101 / NCIMB 13204 / VKM B-1734 / 4k)</name>
    <name type="common">Halococcus turkmenicus</name>
    <dbReference type="NCBI Taxonomy" id="543526"/>
    <lineage>
        <taxon>Archaea</taxon>
        <taxon>Methanobacteriati</taxon>
        <taxon>Methanobacteriota</taxon>
        <taxon>Stenosarchaea group</taxon>
        <taxon>Halobacteria</taxon>
        <taxon>Halobacteriales</taxon>
        <taxon>Natrialbaceae</taxon>
        <taxon>Haloterrigena</taxon>
    </lineage>
</organism>
<keyword evidence="2 4" id="KW-0238">DNA-binding</keyword>
<feature type="domain" description="Core-binding (CB)" evidence="7">
    <location>
        <begin position="16"/>
        <end position="102"/>
    </location>
</feature>
<dbReference type="GeneID" id="8745851"/>
<evidence type="ECO:0000259" key="7">
    <source>
        <dbReference type="PROSITE" id="PS51900"/>
    </source>
</evidence>
<evidence type="ECO:0000256" key="4">
    <source>
        <dbReference type="PROSITE-ProRule" id="PRU01248"/>
    </source>
</evidence>
<keyword evidence="9" id="KW-1185">Reference proteome</keyword>
<keyword evidence="1" id="KW-0229">DNA integration</keyword>
<protein>
    <submittedName>
        <fullName evidence="8">Integrase family protein</fullName>
    </submittedName>
</protein>
<accession>D2S3I6</accession>
<proteinExistence type="predicted"/>
<dbReference type="InterPro" id="IPR044068">
    <property type="entry name" value="CB"/>
</dbReference>
<dbReference type="HOGENOM" id="CLU_062981_0_0_2"/>
<dbReference type="OrthoDB" id="194919at2157"/>
<evidence type="ECO:0000256" key="1">
    <source>
        <dbReference type="ARBA" id="ARBA00022908"/>
    </source>
</evidence>
<name>D2S3I6_HALTV</name>
<dbReference type="InterPro" id="IPR013762">
    <property type="entry name" value="Integrase-like_cat_sf"/>
</dbReference>
<keyword evidence="3" id="KW-0233">DNA recombination</keyword>
<geneLocation type="plasmid" evidence="8 9">
    <name>pHTUR05</name>
</geneLocation>
<sequence>MSREKATSRDRNPKGKTVEETVNRYLEKKLEAGGSRATMKPVLDDFADFCKSEGIEYVGQIDSGDCREYGLRLKTKKANGEIAGSTANTYFAYVRAFLSFCVRDELLDTNPAQTERAEEFLPEDKSTGETQFWEPEQRKRLLEYADERVRMAREETIDVPLERAYRDRTIVILLAELGLRGAELFRDRNDDARKGLRWDDVDLERGRIEVYGKSREYEPVGLTEAAHDALSRFERVQDPPTDEWPLFPTDHAASKYKAVENATGDRPEPGSDIDSILREREIIPPSITKEAGRQILKQLTDEAGIEVDGDTNYLQPHGARRALGAELYEKGHSELAQKALRHESIETTHKAYSDIQAENVADSIDEVRD</sequence>
<dbReference type="PROSITE" id="PS51900">
    <property type="entry name" value="CB"/>
    <property type="match status" value="1"/>
</dbReference>
<evidence type="ECO:0000256" key="3">
    <source>
        <dbReference type="ARBA" id="ARBA00023172"/>
    </source>
</evidence>
<evidence type="ECO:0000259" key="6">
    <source>
        <dbReference type="PROSITE" id="PS51898"/>
    </source>
</evidence>
<dbReference type="Pfam" id="PF00589">
    <property type="entry name" value="Phage_integrase"/>
    <property type="match status" value="1"/>
</dbReference>
<dbReference type="GO" id="GO:0015074">
    <property type="term" value="P:DNA integration"/>
    <property type="evidence" value="ECO:0007669"/>
    <property type="project" value="UniProtKB-KW"/>
</dbReference>
<keyword evidence="8" id="KW-0614">Plasmid</keyword>
<evidence type="ECO:0000256" key="5">
    <source>
        <dbReference type="SAM" id="MobiDB-lite"/>
    </source>
</evidence>
<dbReference type="InterPro" id="IPR011010">
    <property type="entry name" value="DNA_brk_join_enz"/>
</dbReference>
<gene>
    <name evidence="8" type="ordered locus">Htur_5046</name>
</gene>
<feature type="domain" description="Tyr recombinase" evidence="6">
    <location>
        <begin position="128"/>
        <end position="365"/>
    </location>
</feature>
<reference evidence="8 9" key="1">
    <citation type="journal article" date="2010" name="Stand. Genomic Sci.">
        <title>Complete genome sequence of Haloterrigena turkmenica type strain (4k).</title>
        <authorList>
            <person name="Saunders E."/>
            <person name="Tindall B.J."/>
            <person name="Fahnrich R."/>
            <person name="Lapidus A."/>
            <person name="Copeland A."/>
            <person name="Del Rio T.G."/>
            <person name="Lucas S."/>
            <person name="Chen F."/>
            <person name="Tice H."/>
            <person name="Cheng J.F."/>
            <person name="Han C."/>
            <person name="Detter J.C."/>
            <person name="Bruce D."/>
            <person name="Goodwin L."/>
            <person name="Chain P."/>
            <person name="Pitluck S."/>
            <person name="Pati A."/>
            <person name="Ivanova N."/>
            <person name="Mavromatis K."/>
            <person name="Chen A."/>
            <person name="Palaniappan K."/>
            <person name="Land M."/>
            <person name="Hauser L."/>
            <person name="Chang Y.J."/>
            <person name="Jeffries C.D."/>
            <person name="Brettin T."/>
            <person name="Rohde M."/>
            <person name="Goker M."/>
            <person name="Bristow J."/>
            <person name="Eisen J.A."/>
            <person name="Markowitz V."/>
            <person name="Hugenholtz P."/>
            <person name="Klenk H.P."/>
            <person name="Kyrpides N.C."/>
        </authorList>
    </citation>
    <scope>NUCLEOTIDE SEQUENCE [LARGE SCALE GENOMIC DNA]</scope>
    <source>
        <strain evidence="9">ATCC 51198 / DSM 5511 / JCM 9101 / NCIMB 13204 / VKM B-1734 / 4k</strain>
    </source>
</reference>
<dbReference type="Proteomes" id="UP000001903">
    <property type="component" value="Plasmid pHTUR05"/>
</dbReference>
<dbReference type="GO" id="GO:0006310">
    <property type="term" value="P:DNA recombination"/>
    <property type="evidence" value="ECO:0007669"/>
    <property type="project" value="UniProtKB-KW"/>
</dbReference>
<dbReference type="EMBL" id="CP001865">
    <property type="protein sequence ID" value="ADB63933.1"/>
    <property type="molecule type" value="Genomic_DNA"/>
</dbReference>
<dbReference type="InterPro" id="IPR010998">
    <property type="entry name" value="Integrase_recombinase_N"/>
</dbReference>
<dbReference type="PROSITE" id="PS51898">
    <property type="entry name" value="TYR_RECOMBINASE"/>
    <property type="match status" value="1"/>
</dbReference>
<dbReference type="InterPro" id="IPR050090">
    <property type="entry name" value="Tyrosine_recombinase_XerCD"/>
</dbReference>
<dbReference type="RefSeq" id="WP_012946172.1">
    <property type="nucleotide sequence ID" value="NC_013748.1"/>
</dbReference>
<feature type="region of interest" description="Disordered" evidence="5">
    <location>
        <begin position="1"/>
        <end position="20"/>
    </location>
</feature>
<dbReference type="GO" id="GO:0003677">
    <property type="term" value="F:DNA binding"/>
    <property type="evidence" value="ECO:0007669"/>
    <property type="project" value="UniProtKB-UniRule"/>
</dbReference>
<evidence type="ECO:0000313" key="9">
    <source>
        <dbReference type="Proteomes" id="UP000001903"/>
    </source>
</evidence>
<dbReference type="Gene3D" id="1.10.150.130">
    <property type="match status" value="1"/>
</dbReference>
<dbReference type="Gene3D" id="1.10.443.10">
    <property type="entry name" value="Intergrase catalytic core"/>
    <property type="match status" value="1"/>
</dbReference>
<evidence type="ECO:0000313" key="8">
    <source>
        <dbReference type="EMBL" id="ADB63933.1"/>
    </source>
</evidence>
<dbReference type="PANTHER" id="PTHR30349:SF41">
    <property type="entry name" value="INTEGRASE_RECOMBINASE PROTEIN MJ0367-RELATED"/>
    <property type="match status" value="1"/>
</dbReference>
<dbReference type="InterPro" id="IPR002104">
    <property type="entry name" value="Integrase_catalytic"/>
</dbReference>
<dbReference type="AlphaFoldDB" id="D2S3I6"/>
<evidence type="ECO:0000256" key="2">
    <source>
        <dbReference type="ARBA" id="ARBA00023125"/>
    </source>
</evidence>